<comment type="caution">
    <text evidence="7">The sequence shown here is derived from an EMBL/GenBank/DDBJ whole genome shotgun (WGS) entry which is preliminary data.</text>
</comment>
<dbReference type="InterPro" id="IPR050060">
    <property type="entry name" value="Phosphoglucosamine_mutase"/>
</dbReference>
<evidence type="ECO:0000256" key="2">
    <source>
        <dbReference type="ARBA" id="ARBA00010231"/>
    </source>
</evidence>
<evidence type="ECO:0000259" key="4">
    <source>
        <dbReference type="Pfam" id="PF02878"/>
    </source>
</evidence>
<dbReference type="InterPro" id="IPR005845">
    <property type="entry name" value="A-D-PHexomutase_a/b/a-II"/>
</dbReference>
<dbReference type="AlphaFoldDB" id="A0A644WZ92"/>
<feature type="domain" description="Alpha-D-phosphohexomutase alpha/beta/alpha" evidence="5">
    <location>
        <begin position="169"/>
        <end position="272"/>
    </location>
</feature>
<dbReference type="EC" id="5.4.2.2" evidence="7"/>
<comment type="cofactor">
    <cofactor evidence="1">
        <name>Mg(2+)</name>
        <dbReference type="ChEBI" id="CHEBI:18420"/>
    </cofactor>
</comment>
<comment type="similarity">
    <text evidence="2">Belongs to the phosphohexose mutase family.</text>
</comment>
<keyword evidence="3" id="KW-0597">Phosphoprotein</keyword>
<dbReference type="InterPro" id="IPR005846">
    <property type="entry name" value="A-D-PHexomutase_a/b/a-III"/>
</dbReference>
<dbReference type="SUPFAM" id="SSF53738">
    <property type="entry name" value="Phosphoglucomutase, first 3 domains"/>
    <property type="match status" value="3"/>
</dbReference>
<proteinExistence type="inferred from homology"/>
<dbReference type="Gene3D" id="3.40.120.10">
    <property type="entry name" value="Alpha-D-Glucose-1,6-Bisphosphate, subunit A, domain 3"/>
    <property type="match status" value="3"/>
</dbReference>
<dbReference type="InterPro" id="IPR016055">
    <property type="entry name" value="A-D-PHexomutase_a/b/a-I/II/III"/>
</dbReference>
<dbReference type="PANTHER" id="PTHR42946">
    <property type="entry name" value="PHOSPHOHEXOSE MUTASE"/>
    <property type="match status" value="1"/>
</dbReference>
<dbReference type="Gene3D" id="3.30.310.50">
    <property type="entry name" value="Alpha-D-phosphohexomutase, C-terminal domain"/>
    <property type="match status" value="1"/>
</dbReference>
<evidence type="ECO:0000256" key="3">
    <source>
        <dbReference type="ARBA" id="ARBA00022553"/>
    </source>
</evidence>
<dbReference type="GO" id="GO:0004615">
    <property type="term" value="F:phosphomannomutase activity"/>
    <property type="evidence" value="ECO:0007669"/>
    <property type="project" value="TreeGrafter"/>
</dbReference>
<dbReference type="InterPro" id="IPR005841">
    <property type="entry name" value="Alpha-D-phosphohexomutase_SF"/>
</dbReference>
<dbReference type="Pfam" id="PF02879">
    <property type="entry name" value="PGM_PMM_II"/>
    <property type="match status" value="1"/>
</dbReference>
<protein>
    <submittedName>
        <fullName evidence="7">Phosphomannomutase/phosphoglucomutase</fullName>
        <ecNumber evidence="7">5.4.2.2</ecNumber>
    </submittedName>
</protein>
<feature type="domain" description="Alpha-D-phosphohexomutase alpha/beta/alpha" evidence="6">
    <location>
        <begin position="278"/>
        <end position="378"/>
    </location>
</feature>
<dbReference type="EMBL" id="VSSQ01001535">
    <property type="protein sequence ID" value="MPM09149.1"/>
    <property type="molecule type" value="Genomic_DNA"/>
</dbReference>
<dbReference type="PRINTS" id="PR00509">
    <property type="entry name" value="PGMPMM"/>
</dbReference>
<dbReference type="Pfam" id="PF02880">
    <property type="entry name" value="PGM_PMM_III"/>
    <property type="match status" value="1"/>
</dbReference>
<accession>A0A644WZ92</accession>
<evidence type="ECO:0000259" key="5">
    <source>
        <dbReference type="Pfam" id="PF02879"/>
    </source>
</evidence>
<dbReference type="InterPro" id="IPR005844">
    <property type="entry name" value="A-D-PHexomutase_a/b/a-I"/>
</dbReference>
<gene>
    <name evidence="7" type="primary">algC_15</name>
    <name evidence="7" type="ORF">SDC9_55465</name>
</gene>
<keyword evidence="7" id="KW-0413">Isomerase</keyword>
<reference evidence="7" key="1">
    <citation type="submission" date="2019-08" db="EMBL/GenBank/DDBJ databases">
        <authorList>
            <person name="Kucharzyk K."/>
            <person name="Murdoch R.W."/>
            <person name="Higgins S."/>
            <person name="Loffler F."/>
        </authorList>
    </citation>
    <scope>NUCLEOTIDE SEQUENCE</scope>
</reference>
<feature type="domain" description="Alpha-D-phosphohexomutase alpha/beta/alpha" evidence="4">
    <location>
        <begin position="11"/>
        <end position="149"/>
    </location>
</feature>
<evidence type="ECO:0000313" key="7">
    <source>
        <dbReference type="EMBL" id="MPM09149.1"/>
    </source>
</evidence>
<sequence>MDKNSFLSLQNGSDIRGVAEGDNPLLSAAISGRLGRAFARLILSRTGKRPFCEYDPARVAVGFDPRPSGRPLARAFCDGLAAEGVTPYATGISTTPAMFMGCMDARLAADGGVMVTASHLPADRNGFKFFTPSGGLGKKDITALLEDALELDPPAPGELPLYFDLMASYTTYLVERVEEWTGKERPLSGRKILVDAGGGSGGFYVGVLERLGADTAGSLYIEPDPAFSGHIPNPEEDSAMEALRTAVVHARADFGIACDTDADRVGLVGPDGRLINHNRMIALAAAVIAPQNKGGVIVTDSVTSTGLGEFIASLGLVHRRFKRGYKNVIDEALRLCESGVHAPLAIETSGHAAMRENFFLDDGAYLVTRMLPMLAEKGPCGLISALREPAESVSLRIPAEKLPADALERLADFAKKMPGLSLTPDNYEGVRVDCDKTRGNGWLLLRRSLHDPLFVLDMESDSPGGIAVMKEVLSPILCPLSQSTT</sequence>
<dbReference type="GO" id="GO:0005975">
    <property type="term" value="P:carbohydrate metabolic process"/>
    <property type="evidence" value="ECO:0007669"/>
    <property type="project" value="InterPro"/>
</dbReference>
<evidence type="ECO:0000256" key="1">
    <source>
        <dbReference type="ARBA" id="ARBA00001946"/>
    </source>
</evidence>
<evidence type="ECO:0000259" key="6">
    <source>
        <dbReference type="Pfam" id="PF02880"/>
    </source>
</evidence>
<dbReference type="PANTHER" id="PTHR42946:SF1">
    <property type="entry name" value="PHOSPHOGLUCOMUTASE (ALPHA-D-GLUCOSE-1,6-BISPHOSPHATE-DEPENDENT)"/>
    <property type="match status" value="1"/>
</dbReference>
<dbReference type="GO" id="GO:0004614">
    <property type="term" value="F:phosphoglucomutase activity"/>
    <property type="evidence" value="ECO:0007669"/>
    <property type="project" value="UniProtKB-EC"/>
</dbReference>
<name>A0A644WZ92_9ZZZZ</name>
<organism evidence="7">
    <name type="scientific">bioreactor metagenome</name>
    <dbReference type="NCBI Taxonomy" id="1076179"/>
    <lineage>
        <taxon>unclassified sequences</taxon>
        <taxon>metagenomes</taxon>
        <taxon>ecological metagenomes</taxon>
    </lineage>
</organism>
<dbReference type="Pfam" id="PF02878">
    <property type="entry name" value="PGM_PMM_I"/>
    <property type="match status" value="1"/>
</dbReference>